<dbReference type="InterPro" id="IPR050185">
    <property type="entry name" value="Ub_carboxyl-term_hydrolase"/>
</dbReference>
<reference evidence="5" key="1">
    <citation type="submission" date="2020-04" db="EMBL/GenBank/DDBJ databases">
        <authorList>
            <person name="Alioto T."/>
            <person name="Alioto T."/>
            <person name="Gomez Garrido J."/>
        </authorList>
    </citation>
    <scope>NUCLEOTIDE SEQUENCE</scope>
    <source>
        <strain evidence="5">A484AB</strain>
    </source>
</reference>
<keyword evidence="6" id="KW-1185">Reference proteome</keyword>
<dbReference type="EMBL" id="CACRXK020000854">
    <property type="protein sequence ID" value="CAB3985298.1"/>
    <property type="molecule type" value="Genomic_DNA"/>
</dbReference>
<dbReference type="InterPro" id="IPR028889">
    <property type="entry name" value="USP"/>
</dbReference>
<gene>
    <name evidence="5" type="ORF">PACLA_8A063940</name>
</gene>
<proteinExistence type="predicted"/>
<dbReference type="InterPro" id="IPR001394">
    <property type="entry name" value="Peptidase_C19_UCH"/>
</dbReference>
<protein>
    <recommendedName>
        <fullName evidence="2">ubiquitinyl hydrolase 1</fullName>
        <ecNumber evidence="2">3.4.19.12</ecNumber>
    </recommendedName>
</protein>
<feature type="compositionally biased region" description="Basic and acidic residues" evidence="3">
    <location>
        <begin position="146"/>
        <end position="155"/>
    </location>
</feature>
<comment type="caution">
    <text evidence="5">The sequence shown here is derived from an EMBL/GenBank/DDBJ whole genome shotgun (WGS) entry which is preliminary data.</text>
</comment>
<accession>A0A7D9DHE6</accession>
<evidence type="ECO:0000256" key="1">
    <source>
        <dbReference type="ARBA" id="ARBA00000707"/>
    </source>
</evidence>
<dbReference type="GO" id="GO:0004843">
    <property type="term" value="F:cysteine-type deubiquitinase activity"/>
    <property type="evidence" value="ECO:0007669"/>
    <property type="project" value="UniProtKB-EC"/>
</dbReference>
<dbReference type="Pfam" id="PF00443">
    <property type="entry name" value="UCH"/>
    <property type="match status" value="1"/>
</dbReference>
<dbReference type="PANTHER" id="PTHR21646">
    <property type="entry name" value="UBIQUITIN CARBOXYL-TERMINAL HYDROLASE"/>
    <property type="match status" value="1"/>
</dbReference>
<organism evidence="5 6">
    <name type="scientific">Paramuricea clavata</name>
    <name type="common">Red gorgonian</name>
    <name type="synonym">Violescent sea-whip</name>
    <dbReference type="NCBI Taxonomy" id="317549"/>
    <lineage>
        <taxon>Eukaryota</taxon>
        <taxon>Metazoa</taxon>
        <taxon>Cnidaria</taxon>
        <taxon>Anthozoa</taxon>
        <taxon>Octocorallia</taxon>
        <taxon>Malacalcyonacea</taxon>
        <taxon>Plexauridae</taxon>
        <taxon>Paramuricea</taxon>
    </lineage>
</organism>
<dbReference type="InterPro" id="IPR038765">
    <property type="entry name" value="Papain-like_cys_pep_sf"/>
</dbReference>
<dbReference type="PANTHER" id="PTHR21646:SF16">
    <property type="entry name" value="U4_U6.U5 TRI-SNRNP-ASSOCIATED PROTEIN 2"/>
    <property type="match status" value="1"/>
</dbReference>
<feature type="non-terminal residue" evidence="5">
    <location>
        <position position="1"/>
    </location>
</feature>
<dbReference type="Gene3D" id="3.90.70.10">
    <property type="entry name" value="Cysteine proteinases"/>
    <property type="match status" value="1"/>
</dbReference>
<evidence type="ECO:0000313" key="6">
    <source>
        <dbReference type="Proteomes" id="UP001152795"/>
    </source>
</evidence>
<comment type="catalytic activity">
    <reaction evidence="1">
        <text>Thiol-dependent hydrolysis of ester, thioester, amide, peptide and isopeptide bonds formed by the C-terminal Gly of ubiquitin (a 76-residue protein attached to proteins as an intracellular targeting signal).</text>
        <dbReference type="EC" id="3.4.19.12"/>
    </reaction>
</comment>
<evidence type="ECO:0000256" key="3">
    <source>
        <dbReference type="SAM" id="MobiDB-lite"/>
    </source>
</evidence>
<dbReference type="FunFam" id="3.90.70.10:FF:000030">
    <property type="entry name" value="U4/U6.U5 tri-snRNP-associated protein 2"/>
    <property type="match status" value="1"/>
</dbReference>
<dbReference type="OrthoDB" id="10263353at2759"/>
<dbReference type="PROSITE" id="PS50235">
    <property type="entry name" value="USP_3"/>
    <property type="match status" value="1"/>
</dbReference>
<dbReference type="EC" id="3.4.19.12" evidence="2"/>
<dbReference type="AlphaFoldDB" id="A0A7D9DHE6"/>
<evidence type="ECO:0000259" key="4">
    <source>
        <dbReference type="PROSITE" id="PS50235"/>
    </source>
</evidence>
<evidence type="ECO:0000313" key="5">
    <source>
        <dbReference type="EMBL" id="CAB3985298.1"/>
    </source>
</evidence>
<sequence>VVGLNNIKENDYLNVVLQAMSFAPTIRDFFLREENYKDIKMPSGDISFILAQRFGELLRKLWNPRNFKAHVSPHEMLQAVVLCSKKKFQFTEQGDPVEFLSWFLNALHSILKRDSKSGKSSIIRNIFQGKMRITSRKLPPTEDDETAKKEVKRPESDEEYKETVTESPFWYLSLDTPPAPLFKDEMQQNIIPQVSIFALLNKFDGITEKEYKTYKETFVKKFQLTKLPPYLIIVVKRFTKNIFFVEKNPTVVNFPVKDVDMAEYLAPECVKDNPNTSYDLIANICYEGQTEAEGKISKNYRVHVFHKGADQWYELQDLHVKEILPQMITLSDSYIQIYELQKS</sequence>
<evidence type="ECO:0000256" key="2">
    <source>
        <dbReference type="ARBA" id="ARBA00012759"/>
    </source>
</evidence>
<dbReference type="Proteomes" id="UP001152795">
    <property type="component" value="Unassembled WGS sequence"/>
</dbReference>
<feature type="region of interest" description="Disordered" evidence="3">
    <location>
        <begin position="137"/>
        <end position="158"/>
    </location>
</feature>
<name>A0A7D9DHE6_PARCT</name>
<feature type="domain" description="USP" evidence="4">
    <location>
        <begin position="2"/>
        <end position="341"/>
    </location>
</feature>
<dbReference type="GO" id="GO:0016579">
    <property type="term" value="P:protein deubiquitination"/>
    <property type="evidence" value="ECO:0007669"/>
    <property type="project" value="InterPro"/>
</dbReference>
<dbReference type="SUPFAM" id="SSF54001">
    <property type="entry name" value="Cysteine proteinases"/>
    <property type="match status" value="1"/>
</dbReference>